<proteinExistence type="predicted"/>
<dbReference type="SUPFAM" id="SSF75005">
    <property type="entry name" value="Arabinanase/levansucrase/invertase"/>
    <property type="match status" value="1"/>
</dbReference>
<protein>
    <recommendedName>
        <fullName evidence="3">Glycosyl hydrolase family 43</fullName>
    </recommendedName>
</protein>
<evidence type="ECO:0000313" key="1">
    <source>
        <dbReference type="EMBL" id="RGN30925.1"/>
    </source>
</evidence>
<dbReference type="AlphaFoldDB" id="A0A3E5B0D9"/>
<sequence>MSISRDLLSAYRKFQYKVCGRLEYGTMPPGELCTHTPFEEESNHGDVVHPCVRYVPEGYLGHKWWMVYTPYYAANDKTENPILCYGDNETNNPPIYWIVAYQVQGQPAKGYNSDPTLFYDNGKMYVMWRENMTERCDKAGYVRATFGAEVLKYGIGDVFGPLVGTKDVEEDAEVSPTFIKMNEGKYRCYAMHLRFHSPFVQNANPLIKKALETFVNITDILGIWSLQKGYGYTIWESDDIKTIFSYKQTLKFSNCNKLYRPWHMDLFKGNDKLYAIVQSNQCNADICLAESFDGVHFRMHTRPLMTSKTCGKVGIYKPTSGVVDGNFFLYYTAQDVDNRALNKMYLTTIKIIYII</sequence>
<dbReference type="Proteomes" id="UP000260983">
    <property type="component" value="Unassembled WGS sequence"/>
</dbReference>
<accession>A0A3E5B0D9</accession>
<organism evidence="1 2">
    <name type="scientific">Bacteroides oleiciplenus</name>
    <dbReference type="NCBI Taxonomy" id="626931"/>
    <lineage>
        <taxon>Bacteria</taxon>
        <taxon>Pseudomonadati</taxon>
        <taxon>Bacteroidota</taxon>
        <taxon>Bacteroidia</taxon>
        <taxon>Bacteroidales</taxon>
        <taxon>Bacteroidaceae</taxon>
        <taxon>Bacteroides</taxon>
    </lineage>
</organism>
<dbReference type="Gene3D" id="2.115.10.20">
    <property type="entry name" value="Glycosyl hydrolase domain, family 43"/>
    <property type="match status" value="1"/>
</dbReference>
<reference evidence="1 2" key="1">
    <citation type="submission" date="2018-08" db="EMBL/GenBank/DDBJ databases">
        <title>A genome reference for cultivated species of the human gut microbiota.</title>
        <authorList>
            <person name="Zou Y."/>
            <person name="Xue W."/>
            <person name="Luo G."/>
        </authorList>
    </citation>
    <scope>NUCLEOTIDE SEQUENCE [LARGE SCALE GENOMIC DNA]</scope>
    <source>
        <strain evidence="1 2">OM05-15BH</strain>
    </source>
</reference>
<evidence type="ECO:0008006" key="3">
    <source>
        <dbReference type="Google" id="ProtNLM"/>
    </source>
</evidence>
<gene>
    <name evidence="1" type="ORF">DXB65_22355</name>
</gene>
<evidence type="ECO:0000313" key="2">
    <source>
        <dbReference type="Proteomes" id="UP000260983"/>
    </source>
</evidence>
<comment type="caution">
    <text evidence="1">The sequence shown here is derived from an EMBL/GenBank/DDBJ whole genome shotgun (WGS) entry which is preliminary data.</text>
</comment>
<dbReference type="EMBL" id="QSUL01000024">
    <property type="protein sequence ID" value="RGN30925.1"/>
    <property type="molecule type" value="Genomic_DNA"/>
</dbReference>
<dbReference type="InterPro" id="IPR023296">
    <property type="entry name" value="Glyco_hydro_beta-prop_sf"/>
</dbReference>
<name>A0A3E5B0D9_9BACE</name>
<dbReference type="RefSeq" id="WP_117725619.1">
    <property type="nucleotide sequence ID" value="NZ_QSUL01000024.1"/>
</dbReference>